<dbReference type="WBParaSite" id="SPAL_0000814700.1">
    <property type="protein sequence ID" value="SPAL_0000814700.1"/>
    <property type="gene ID" value="SPAL_0000814700"/>
</dbReference>
<dbReference type="AlphaFoldDB" id="A0A0N5BQI2"/>
<feature type="domain" description="SCP" evidence="1">
    <location>
        <begin position="141"/>
        <end position="259"/>
    </location>
</feature>
<dbReference type="Pfam" id="PF00188">
    <property type="entry name" value="CAP"/>
    <property type="match status" value="1"/>
</dbReference>
<organism evidence="2 3">
    <name type="scientific">Strongyloides papillosus</name>
    <name type="common">Intestinal threadworm</name>
    <dbReference type="NCBI Taxonomy" id="174720"/>
    <lineage>
        <taxon>Eukaryota</taxon>
        <taxon>Metazoa</taxon>
        <taxon>Ecdysozoa</taxon>
        <taxon>Nematoda</taxon>
        <taxon>Chromadorea</taxon>
        <taxon>Rhabditida</taxon>
        <taxon>Tylenchina</taxon>
        <taxon>Panagrolaimomorpha</taxon>
        <taxon>Strongyloidoidea</taxon>
        <taxon>Strongyloididae</taxon>
        <taxon>Strongyloides</taxon>
    </lineage>
</organism>
<dbReference type="InterPro" id="IPR035940">
    <property type="entry name" value="CAP_sf"/>
</dbReference>
<keyword evidence="2" id="KW-1185">Reference proteome</keyword>
<evidence type="ECO:0000313" key="3">
    <source>
        <dbReference type="WBParaSite" id="SPAL_0000814700.1"/>
    </source>
</evidence>
<dbReference type="InterPro" id="IPR014044">
    <property type="entry name" value="CAP_dom"/>
</dbReference>
<evidence type="ECO:0000259" key="1">
    <source>
        <dbReference type="Pfam" id="PF00188"/>
    </source>
</evidence>
<accession>A0A0N5BQI2</accession>
<protein>
    <submittedName>
        <fullName evidence="3">SCP domain-containing protein</fullName>
    </submittedName>
</protein>
<dbReference type="SUPFAM" id="SSF55797">
    <property type="entry name" value="PR-1-like"/>
    <property type="match status" value="1"/>
</dbReference>
<name>A0A0N5BQI2_STREA</name>
<reference evidence="3" key="1">
    <citation type="submission" date="2017-02" db="UniProtKB">
        <authorList>
            <consortium name="WormBaseParasite"/>
        </authorList>
    </citation>
    <scope>IDENTIFICATION</scope>
</reference>
<dbReference type="Proteomes" id="UP000046392">
    <property type="component" value="Unplaced"/>
</dbReference>
<sequence>MGFKRGREFIKTEVKTAESILPFIDSRYQSSTFDLKEYELTHNGVYYCGKTVNKNLELVFQVAKVSKCHIKINAPSTRPMQKPCVVKPITPPKSFCISTAHGCMHYKYNKAFHYIWNEIWSTCSKNLRKGFTKMMKAKATEINRYRRFCGKTNLFIHKKLSDLAQRCANSMMSYQKSRKDITQRLTSNLHTQYGELRAYVSRGQSMLLMYILFGDAWTHNSNFDRPSERKWEMAQLMDKKTKYAGIGMSSSQNDVFVCITFSQISPYTE</sequence>
<proteinExistence type="predicted"/>
<evidence type="ECO:0000313" key="2">
    <source>
        <dbReference type="Proteomes" id="UP000046392"/>
    </source>
</evidence>